<proteinExistence type="predicted"/>
<sequence length="98" mass="11146">MKKYIEYLKDNPNHYWFKRKAFGWGWVPVKWQGWVVTAIGVAIAFGGIYIGEVDDAPGAMLLGIVIGAGIMLYFGYKKGEKPKWSWGFPKKDDDLNNS</sequence>
<accession>A0A2H0W1A8</accession>
<keyword evidence="1" id="KW-0812">Transmembrane</keyword>
<keyword evidence="1" id="KW-1133">Transmembrane helix</keyword>
<evidence type="ECO:0000256" key="1">
    <source>
        <dbReference type="SAM" id="Phobius"/>
    </source>
</evidence>
<gene>
    <name evidence="2" type="ORF">COT81_02680</name>
</gene>
<comment type="caution">
    <text evidence="2">The sequence shown here is derived from an EMBL/GenBank/DDBJ whole genome shotgun (WGS) entry which is preliminary data.</text>
</comment>
<keyword evidence="1" id="KW-0472">Membrane</keyword>
<evidence type="ECO:0000313" key="3">
    <source>
        <dbReference type="Proteomes" id="UP000230935"/>
    </source>
</evidence>
<feature type="transmembrane region" description="Helical" evidence="1">
    <location>
        <begin position="21"/>
        <end position="50"/>
    </location>
</feature>
<dbReference type="Proteomes" id="UP000230935">
    <property type="component" value="Unassembled WGS sequence"/>
</dbReference>
<evidence type="ECO:0000313" key="2">
    <source>
        <dbReference type="EMBL" id="PIS05138.1"/>
    </source>
</evidence>
<protein>
    <submittedName>
        <fullName evidence="2">Uncharacterized protein</fullName>
    </submittedName>
</protein>
<dbReference type="AlphaFoldDB" id="A0A2H0W1A8"/>
<feature type="transmembrane region" description="Helical" evidence="1">
    <location>
        <begin position="56"/>
        <end position="76"/>
    </location>
</feature>
<organism evidence="2 3">
    <name type="scientific">Candidatus Buchananbacteria bacterium CG10_big_fil_rev_8_21_14_0_10_42_9</name>
    <dbReference type="NCBI Taxonomy" id="1974526"/>
    <lineage>
        <taxon>Bacteria</taxon>
        <taxon>Candidatus Buchananiibacteriota</taxon>
    </lineage>
</organism>
<dbReference type="EMBL" id="PEZZ01000019">
    <property type="protein sequence ID" value="PIS05138.1"/>
    <property type="molecule type" value="Genomic_DNA"/>
</dbReference>
<name>A0A2H0W1A8_9BACT</name>
<reference evidence="3" key="1">
    <citation type="submission" date="2017-09" db="EMBL/GenBank/DDBJ databases">
        <title>Depth-based differentiation of microbial function through sediment-hosted aquifers and enrichment of novel symbionts in the deep terrestrial subsurface.</title>
        <authorList>
            <person name="Probst A.J."/>
            <person name="Ladd B."/>
            <person name="Jarett J.K."/>
            <person name="Geller-Mcgrath D.E."/>
            <person name="Sieber C.M.K."/>
            <person name="Emerson J.B."/>
            <person name="Anantharaman K."/>
            <person name="Thomas B.C."/>
            <person name="Malmstrom R."/>
            <person name="Stieglmeier M."/>
            <person name="Klingl A."/>
            <person name="Woyke T."/>
            <person name="Ryan C.M."/>
            <person name="Banfield J.F."/>
        </authorList>
    </citation>
    <scope>NUCLEOTIDE SEQUENCE [LARGE SCALE GENOMIC DNA]</scope>
</reference>